<evidence type="ECO:0000256" key="10">
    <source>
        <dbReference type="ARBA" id="ARBA00022909"/>
    </source>
</evidence>
<feature type="domain" description="Pterin-binding" evidence="14">
    <location>
        <begin position="15"/>
        <end position="261"/>
    </location>
</feature>
<dbReference type="OrthoDB" id="9811744at2"/>
<dbReference type="GO" id="GO:0046654">
    <property type="term" value="P:tetrahydrofolate biosynthetic process"/>
    <property type="evidence" value="ECO:0007669"/>
    <property type="project" value="UniProtKB-UniPathway"/>
</dbReference>
<keyword evidence="7 13" id="KW-0808">Transferase</keyword>
<dbReference type="UniPathway" id="UPA00077">
    <property type="reaction ID" value="UER00156"/>
</dbReference>
<dbReference type="InterPro" id="IPR000489">
    <property type="entry name" value="Pterin-binding_dom"/>
</dbReference>
<keyword evidence="8 13" id="KW-0479">Metal-binding</keyword>
<dbReference type="Proteomes" id="UP000318521">
    <property type="component" value="Unassembled WGS sequence"/>
</dbReference>
<evidence type="ECO:0000256" key="5">
    <source>
        <dbReference type="ARBA" id="ARBA00012458"/>
    </source>
</evidence>
<dbReference type="Gene3D" id="3.20.20.20">
    <property type="entry name" value="Dihydropteroate synthase-like"/>
    <property type="match status" value="1"/>
</dbReference>
<dbReference type="PROSITE" id="PS50972">
    <property type="entry name" value="PTERIN_BINDING"/>
    <property type="match status" value="1"/>
</dbReference>
<keyword evidence="16" id="KW-1185">Reference proteome</keyword>
<dbReference type="InterPro" id="IPR006390">
    <property type="entry name" value="DHP_synth_dom"/>
</dbReference>
<evidence type="ECO:0000256" key="9">
    <source>
        <dbReference type="ARBA" id="ARBA00022842"/>
    </source>
</evidence>
<dbReference type="EC" id="2.5.1.15" evidence="5 13"/>
<comment type="similarity">
    <text evidence="4 13">Belongs to the DHPS family.</text>
</comment>
<dbReference type="PROSITE" id="PS00793">
    <property type="entry name" value="DHPS_2"/>
    <property type="match status" value="1"/>
</dbReference>
<evidence type="ECO:0000313" key="16">
    <source>
        <dbReference type="Proteomes" id="UP000318521"/>
    </source>
</evidence>
<dbReference type="GO" id="GO:0004156">
    <property type="term" value="F:dihydropteroate synthase activity"/>
    <property type="evidence" value="ECO:0007669"/>
    <property type="project" value="UniProtKB-EC"/>
</dbReference>
<accession>A0A553ZUD5</accession>
<dbReference type="PANTHER" id="PTHR20941:SF1">
    <property type="entry name" value="FOLIC ACID SYNTHESIS PROTEIN FOL1"/>
    <property type="match status" value="1"/>
</dbReference>
<evidence type="ECO:0000256" key="11">
    <source>
        <dbReference type="ARBA" id="ARBA00030193"/>
    </source>
</evidence>
<evidence type="ECO:0000313" key="15">
    <source>
        <dbReference type="EMBL" id="TSB45023.1"/>
    </source>
</evidence>
<dbReference type="PANTHER" id="PTHR20941">
    <property type="entry name" value="FOLATE SYNTHESIS PROTEINS"/>
    <property type="match status" value="1"/>
</dbReference>
<keyword evidence="9 13" id="KW-0460">Magnesium</keyword>
<dbReference type="GO" id="GO:0046656">
    <property type="term" value="P:folic acid biosynthetic process"/>
    <property type="evidence" value="ECO:0007669"/>
    <property type="project" value="UniProtKB-KW"/>
</dbReference>
<dbReference type="GO" id="GO:0005829">
    <property type="term" value="C:cytosol"/>
    <property type="evidence" value="ECO:0007669"/>
    <property type="project" value="TreeGrafter"/>
</dbReference>
<comment type="caution">
    <text evidence="15">The sequence shown here is derived from an EMBL/GenBank/DDBJ whole genome shotgun (WGS) entry which is preliminary data.</text>
</comment>
<comment type="function">
    <text evidence="12 13">Catalyzes the condensation of para-aminobenzoate (pABA) with 6-hydroxymethyl-7,8-dihydropterin diphosphate (DHPt-PP) to form 7,8-dihydropteroate (H2Pte), the immediate precursor of folate derivatives.</text>
</comment>
<dbReference type="Pfam" id="PF00809">
    <property type="entry name" value="Pterin_bind"/>
    <property type="match status" value="1"/>
</dbReference>
<evidence type="ECO:0000256" key="3">
    <source>
        <dbReference type="ARBA" id="ARBA00004763"/>
    </source>
</evidence>
<dbReference type="InterPro" id="IPR045031">
    <property type="entry name" value="DHP_synth-like"/>
</dbReference>
<evidence type="ECO:0000256" key="1">
    <source>
        <dbReference type="ARBA" id="ARBA00000012"/>
    </source>
</evidence>
<dbReference type="CDD" id="cd00739">
    <property type="entry name" value="DHPS"/>
    <property type="match status" value="1"/>
</dbReference>
<comment type="pathway">
    <text evidence="3 13">Cofactor biosynthesis; tetrahydrofolate biosynthesis; 7,8-dihydrofolate from 2-amino-4-hydroxy-6-hydroxymethyl-7,8-dihydropteridine diphosphate and 4-aminobenzoate: step 1/2.</text>
</comment>
<protein>
    <recommendedName>
        <fullName evidence="6 13">Dihydropteroate synthase</fullName>
        <shortName evidence="13">DHPS</shortName>
        <ecNumber evidence="5 13">2.5.1.15</ecNumber>
    </recommendedName>
    <alternativeName>
        <fullName evidence="11 13">Dihydropteroate pyrophosphorylase</fullName>
    </alternativeName>
</protein>
<evidence type="ECO:0000256" key="8">
    <source>
        <dbReference type="ARBA" id="ARBA00022723"/>
    </source>
</evidence>
<dbReference type="SUPFAM" id="SSF51717">
    <property type="entry name" value="Dihydropteroate synthetase-like"/>
    <property type="match status" value="1"/>
</dbReference>
<evidence type="ECO:0000256" key="7">
    <source>
        <dbReference type="ARBA" id="ARBA00022679"/>
    </source>
</evidence>
<name>A0A553ZUD5_9BACI</name>
<evidence type="ECO:0000259" key="14">
    <source>
        <dbReference type="PROSITE" id="PS50972"/>
    </source>
</evidence>
<sequence length="271" mass="29448">MVAGQDGSSREQEKTQIMGILNITPDSFSDGGQYNQLEVAIRRARELVAEGADIIDVGGESTRPGAEKVDKDEELSRVIPIIEALVQEVDVPLSIDTYKAEVAERALQAGASIINDVWGAKADPEMAKVAAKNGATIVLMHNRNDREYASFMDDVRSDLRESIAICKKAGVTDEQIILDPGVGFAKSYEQNLEVIRRLDEITKLGYPVLLGVSRKSFISKALDLPVEDRLEGTGAANCLGMSKGASIIRVHDIKEMSRMAKMMDALLGKGQ</sequence>
<comment type="cofactor">
    <cofactor evidence="2 13">
        <name>Mg(2+)</name>
        <dbReference type="ChEBI" id="CHEBI:18420"/>
    </cofactor>
</comment>
<dbReference type="PROSITE" id="PS00792">
    <property type="entry name" value="DHPS_1"/>
    <property type="match status" value="1"/>
</dbReference>
<evidence type="ECO:0000256" key="2">
    <source>
        <dbReference type="ARBA" id="ARBA00001946"/>
    </source>
</evidence>
<evidence type="ECO:0000256" key="6">
    <source>
        <dbReference type="ARBA" id="ARBA00016919"/>
    </source>
</evidence>
<dbReference type="GO" id="GO:0046872">
    <property type="term" value="F:metal ion binding"/>
    <property type="evidence" value="ECO:0007669"/>
    <property type="project" value="UniProtKB-KW"/>
</dbReference>
<evidence type="ECO:0000256" key="13">
    <source>
        <dbReference type="RuleBase" id="RU361205"/>
    </source>
</evidence>
<dbReference type="EMBL" id="VLXZ01000015">
    <property type="protein sequence ID" value="TSB45023.1"/>
    <property type="molecule type" value="Genomic_DNA"/>
</dbReference>
<dbReference type="InterPro" id="IPR011005">
    <property type="entry name" value="Dihydropteroate_synth-like_sf"/>
</dbReference>
<dbReference type="RefSeq" id="WP_143850264.1">
    <property type="nucleotide sequence ID" value="NZ_VLXZ01000015.1"/>
</dbReference>
<dbReference type="NCBIfam" id="TIGR01496">
    <property type="entry name" value="DHPS"/>
    <property type="match status" value="1"/>
</dbReference>
<keyword evidence="10 13" id="KW-0289">Folate biosynthesis</keyword>
<gene>
    <name evidence="15" type="primary">folP</name>
    <name evidence="15" type="ORF">FN960_18035</name>
</gene>
<organism evidence="15 16">
    <name type="scientific">Alkalicoccobacillus porphyridii</name>
    <dbReference type="NCBI Taxonomy" id="2597270"/>
    <lineage>
        <taxon>Bacteria</taxon>
        <taxon>Bacillati</taxon>
        <taxon>Bacillota</taxon>
        <taxon>Bacilli</taxon>
        <taxon>Bacillales</taxon>
        <taxon>Bacillaceae</taxon>
        <taxon>Alkalicoccobacillus</taxon>
    </lineage>
</organism>
<evidence type="ECO:0000256" key="4">
    <source>
        <dbReference type="ARBA" id="ARBA00009503"/>
    </source>
</evidence>
<comment type="catalytic activity">
    <reaction evidence="1">
        <text>(7,8-dihydropterin-6-yl)methyl diphosphate + 4-aminobenzoate = 7,8-dihydropteroate + diphosphate</text>
        <dbReference type="Rhea" id="RHEA:19949"/>
        <dbReference type="ChEBI" id="CHEBI:17836"/>
        <dbReference type="ChEBI" id="CHEBI:17839"/>
        <dbReference type="ChEBI" id="CHEBI:33019"/>
        <dbReference type="ChEBI" id="CHEBI:72950"/>
        <dbReference type="EC" id="2.5.1.15"/>
    </reaction>
</comment>
<evidence type="ECO:0000256" key="12">
    <source>
        <dbReference type="ARBA" id="ARBA00053449"/>
    </source>
</evidence>
<proteinExistence type="inferred from homology"/>
<dbReference type="FunFam" id="3.20.20.20:FF:000006">
    <property type="entry name" value="Dihydropteroate synthase"/>
    <property type="match status" value="1"/>
</dbReference>
<dbReference type="AlphaFoldDB" id="A0A553ZUD5"/>
<reference evidence="15 16" key="1">
    <citation type="submission" date="2019-07" db="EMBL/GenBank/DDBJ databases">
        <authorList>
            <person name="Park Y.J."/>
            <person name="Jeong S.E."/>
            <person name="Jung H.S."/>
        </authorList>
    </citation>
    <scope>NUCLEOTIDE SEQUENCE [LARGE SCALE GENOMIC DNA]</scope>
    <source>
        <strain evidence="16">P16(2019)</strain>
    </source>
</reference>